<keyword evidence="3" id="KW-0732">Signal</keyword>
<evidence type="ECO:0000256" key="1">
    <source>
        <dbReference type="SAM" id="MobiDB-lite"/>
    </source>
</evidence>
<keyword evidence="2" id="KW-0472">Membrane</keyword>
<gene>
    <name evidence="4" type="ORF">BBOH_1206</name>
</gene>
<protein>
    <submittedName>
        <fullName evidence="4">Putative surface protein</fullName>
    </submittedName>
</protein>
<dbReference type="STRING" id="1437606.BBOH_1206"/>
<accession>A0A086ZFT5</accession>
<dbReference type="eggNOG" id="COG4886">
    <property type="taxonomic scope" value="Bacteria"/>
</dbReference>
<keyword evidence="2" id="KW-0812">Transmembrane</keyword>
<feature type="chain" id="PRO_5001817974" evidence="3">
    <location>
        <begin position="37"/>
        <end position="742"/>
    </location>
</feature>
<proteinExistence type="predicted"/>
<feature type="signal peptide" evidence="3">
    <location>
        <begin position="1"/>
        <end position="36"/>
    </location>
</feature>
<dbReference type="Proteomes" id="UP000029096">
    <property type="component" value="Unassembled WGS sequence"/>
</dbReference>
<organism evidence="4 5">
    <name type="scientific">Bifidobacterium bohemicum DSM 22767</name>
    <dbReference type="NCBI Taxonomy" id="1437606"/>
    <lineage>
        <taxon>Bacteria</taxon>
        <taxon>Bacillati</taxon>
        <taxon>Actinomycetota</taxon>
        <taxon>Actinomycetes</taxon>
        <taxon>Bifidobacteriales</taxon>
        <taxon>Bifidobacteriaceae</taxon>
        <taxon>Bifidobacterium</taxon>
    </lineage>
</organism>
<keyword evidence="5" id="KW-1185">Reference proteome</keyword>
<feature type="transmembrane region" description="Helical" evidence="2">
    <location>
        <begin position="693"/>
        <end position="714"/>
    </location>
</feature>
<dbReference type="RefSeq" id="WP_081930288.1">
    <property type="nucleotide sequence ID" value="NZ_JDUS01000005.1"/>
</dbReference>
<dbReference type="InterPro" id="IPR011889">
    <property type="entry name" value="Liste_lipo_26"/>
</dbReference>
<dbReference type="NCBIfam" id="TIGR02167">
    <property type="entry name" value="Liste_lipo_26"/>
    <property type="match status" value="1"/>
</dbReference>
<dbReference type="AlphaFoldDB" id="A0A086ZFT5"/>
<evidence type="ECO:0000256" key="2">
    <source>
        <dbReference type="SAM" id="Phobius"/>
    </source>
</evidence>
<keyword evidence="2" id="KW-1133">Transmembrane helix</keyword>
<feature type="compositionally biased region" description="Low complexity" evidence="1">
    <location>
        <begin position="91"/>
        <end position="110"/>
    </location>
</feature>
<dbReference type="EMBL" id="JGYP01000002">
    <property type="protein sequence ID" value="KFI45385.1"/>
    <property type="molecule type" value="Genomic_DNA"/>
</dbReference>
<dbReference type="OrthoDB" id="3263746at2"/>
<feature type="compositionally biased region" description="Polar residues" evidence="1">
    <location>
        <begin position="540"/>
        <end position="570"/>
    </location>
</feature>
<comment type="caution">
    <text evidence="4">The sequence shown here is derived from an EMBL/GenBank/DDBJ whole genome shotgun (WGS) entry which is preliminary data.</text>
</comment>
<reference evidence="4 5" key="1">
    <citation type="submission" date="2014-03" db="EMBL/GenBank/DDBJ databases">
        <title>Genomics of Bifidobacteria.</title>
        <authorList>
            <person name="Ventura M."/>
            <person name="Milani C."/>
            <person name="Lugli G.A."/>
        </authorList>
    </citation>
    <scope>NUCLEOTIDE SEQUENCE [LARGE SCALE GENOMIC DNA]</scope>
    <source>
        <strain evidence="4 5">DSM 22767</strain>
    </source>
</reference>
<feature type="compositionally biased region" description="Polar residues" evidence="1">
    <location>
        <begin position="38"/>
        <end position="90"/>
    </location>
</feature>
<feature type="region of interest" description="Disordered" evidence="1">
    <location>
        <begin position="498"/>
        <end position="572"/>
    </location>
</feature>
<evidence type="ECO:0000313" key="5">
    <source>
        <dbReference type="Proteomes" id="UP000029096"/>
    </source>
</evidence>
<feature type="compositionally biased region" description="Low complexity" evidence="1">
    <location>
        <begin position="510"/>
        <end position="534"/>
    </location>
</feature>
<evidence type="ECO:0000313" key="4">
    <source>
        <dbReference type="EMBL" id="KFI45385.1"/>
    </source>
</evidence>
<sequence>MIRCQSKKWRYSCTALASVGALALLAGLLASIPASADEGNSTNPDNTLVKNSTSGDLGSTGVKNQAKNGDFGPSSSDVNAKSTAGKKQTQASESGSDSGSRISSQGDSASATGVCAGVTAVASGQGWCVADQPGVGLVGHVSGKEGLISTNYGDGPTGYMKRIVAISVDQPITLASSDRFALGYMDQLVQVTGLENIDVSELNTLSEAFARDPKLATISGMDNWKTGNVVDMSKVFVDDVSINSLNLSSWNTGKVTTMSCMFLGVHASGAVNLSGWDTRNVADMGDMFAYGQFSGALNLSGWGEYMNPAVNMYQMFVYSTVNGALDLSNWNFSGKNVTQIADGGLQGVSSLTLGSKTYLDSAQLANMPGTWHQVTPLKQYMTKNINDLFDSSKASRTENVTYEKAAAMVSFEYIDADTGRAISPGIIAVQGLPAYKFSKQGVIDANAAENSFTVTPGEGWEFVGCISNPSTDVLDKCSGAELSGRVGSTDRVITVSMKHKAAATDDSGKSTDSAKSTDSSKASSSGKSAASGKATDSHKANGTSKSEASSAKTGTNQQVQTQSGSANDGNNIRFRVFSPMSVSIAAPANGIAAGRHSMRMSSSAANTQEGMATPSDLAVDSHDVKGGSKNEGSNGSNHCAAWVTVGNDSVISDFSADPDIARGRIEPIYSPCSSEKTVAVDSASAINRSMAPLSYLLLLVVVIAAALETTYVIYRRNRNPAVSDFGKANDINVHHRSSPIQR</sequence>
<feature type="region of interest" description="Disordered" evidence="1">
    <location>
        <begin position="36"/>
        <end position="110"/>
    </location>
</feature>
<evidence type="ECO:0000256" key="3">
    <source>
        <dbReference type="SAM" id="SignalP"/>
    </source>
</evidence>
<name>A0A086ZFT5_9BIFI</name>
<dbReference type="InterPro" id="IPR005046">
    <property type="entry name" value="DUF285"/>
</dbReference>
<dbReference type="Pfam" id="PF03382">
    <property type="entry name" value="DUF285"/>
    <property type="match status" value="1"/>
</dbReference>